<gene>
    <name evidence="1" type="ORF">QFC24_003131</name>
</gene>
<name>A0ACC2XL98_9TREE</name>
<reference evidence="1" key="1">
    <citation type="submission" date="2023-04" db="EMBL/GenBank/DDBJ databases">
        <title>Draft Genome sequencing of Naganishia species isolated from polar environments using Oxford Nanopore Technology.</title>
        <authorList>
            <person name="Leo P."/>
            <person name="Venkateswaran K."/>
        </authorList>
    </citation>
    <scope>NUCLEOTIDE SEQUENCE</scope>
    <source>
        <strain evidence="1">DBVPG 5303</strain>
    </source>
</reference>
<evidence type="ECO:0000313" key="2">
    <source>
        <dbReference type="Proteomes" id="UP001234202"/>
    </source>
</evidence>
<accession>A0ACC2XL98</accession>
<protein>
    <submittedName>
        <fullName evidence="1">Uncharacterized protein</fullName>
    </submittedName>
</protein>
<comment type="caution">
    <text evidence="1">The sequence shown here is derived from an EMBL/GenBank/DDBJ whole genome shotgun (WGS) entry which is preliminary data.</text>
</comment>
<organism evidence="1 2">
    <name type="scientific">Naganishia onofrii</name>
    <dbReference type="NCBI Taxonomy" id="1851511"/>
    <lineage>
        <taxon>Eukaryota</taxon>
        <taxon>Fungi</taxon>
        <taxon>Dikarya</taxon>
        <taxon>Basidiomycota</taxon>
        <taxon>Agaricomycotina</taxon>
        <taxon>Tremellomycetes</taxon>
        <taxon>Filobasidiales</taxon>
        <taxon>Filobasidiaceae</taxon>
        <taxon>Naganishia</taxon>
    </lineage>
</organism>
<keyword evidence="2" id="KW-1185">Reference proteome</keyword>
<dbReference type="Proteomes" id="UP001234202">
    <property type="component" value="Unassembled WGS sequence"/>
</dbReference>
<proteinExistence type="predicted"/>
<evidence type="ECO:0000313" key="1">
    <source>
        <dbReference type="EMBL" id="KAJ9124763.1"/>
    </source>
</evidence>
<sequence length="402" mass="44230">MFIPVTAALLAGAALVSALLFAAHSEIHAETPDQKYALQNLKQAAYLCAPQIALYNAERQRSWAQRALSHAPWAEKKLFVEGGWEDLASKVKGIEGQNLDENDKKILACNAVTGSKIKNHTCVLAPEVTEGPYYHTVGHPVRHNMAELEPGLLFVSRAFQTLVKLRLTWAVQVMNIGIIDVETCEPIPNILVDIWHANATGHYAGHPDPAPHLVDELPAATGHRRGLLSAFPRTNEEETWLRAAQPTDENGVTEFTSIFPGYYTGRATHVHARIHPKWDMLPNGTFISGQMAHTGQFFVPDDINVRVDKLWPYVTNPIKDLPNRGRTRNWADSLNIFEDSQIGGYQSMFDIQFLGGVLEQGLIGHITVVVNKSADHSTAWSVTQGAGKVQAQVPVGAGHSEL</sequence>
<dbReference type="EMBL" id="JASBWV010000009">
    <property type="protein sequence ID" value="KAJ9124763.1"/>
    <property type="molecule type" value="Genomic_DNA"/>
</dbReference>